<dbReference type="Pfam" id="PF09339">
    <property type="entry name" value="HTH_IclR"/>
    <property type="match status" value="1"/>
</dbReference>
<dbReference type="InterPro" id="IPR036388">
    <property type="entry name" value="WH-like_DNA-bd_sf"/>
</dbReference>
<dbReference type="InterPro" id="IPR050707">
    <property type="entry name" value="HTH_MetabolicPath_Reg"/>
</dbReference>
<dbReference type="SUPFAM" id="SSF55781">
    <property type="entry name" value="GAF domain-like"/>
    <property type="match status" value="1"/>
</dbReference>
<keyword evidence="2" id="KW-0238">DNA-binding</keyword>
<evidence type="ECO:0000256" key="2">
    <source>
        <dbReference type="ARBA" id="ARBA00023125"/>
    </source>
</evidence>
<dbReference type="InterPro" id="IPR014757">
    <property type="entry name" value="Tscrpt_reg_IclR_C"/>
</dbReference>
<dbReference type="InterPro" id="IPR036390">
    <property type="entry name" value="WH_DNA-bd_sf"/>
</dbReference>
<dbReference type="EMBL" id="BRLB01000002">
    <property type="protein sequence ID" value="GKX28851.1"/>
    <property type="molecule type" value="Genomic_DNA"/>
</dbReference>
<dbReference type="InterPro" id="IPR005471">
    <property type="entry name" value="Tscrpt_reg_IclR_N"/>
</dbReference>
<sequence length="210" mass="24300">MKTIKTIDKTINILDFISDNQDKYNLSSLSKKLDMPLTTLNGLILTLESHKLIKRNDNGFYELGSKILELYSKYNVDDILINRYHNKLVRLAELTNETCHLAKAIDDDSIIYIDKVESSHPVRLTSMVGNFDLKEETAIGFALDDDKKMYDEKIHYVITKNDITIYFRNEIELYAYCVAVKLEEDVAISVFVPKSRFDEKKLVDCMVEVI</sequence>
<evidence type="ECO:0000256" key="3">
    <source>
        <dbReference type="ARBA" id="ARBA00023163"/>
    </source>
</evidence>
<feature type="domain" description="HTH iclR-type" evidence="4">
    <location>
        <begin position="4"/>
        <end position="65"/>
    </location>
</feature>
<dbReference type="Gene3D" id="1.10.10.10">
    <property type="entry name" value="Winged helix-like DNA-binding domain superfamily/Winged helix DNA-binding domain"/>
    <property type="match status" value="1"/>
</dbReference>
<dbReference type="GO" id="GO:0003700">
    <property type="term" value="F:DNA-binding transcription factor activity"/>
    <property type="evidence" value="ECO:0007669"/>
    <property type="project" value="TreeGrafter"/>
</dbReference>
<dbReference type="GO" id="GO:0045892">
    <property type="term" value="P:negative regulation of DNA-templated transcription"/>
    <property type="evidence" value="ECO:0007669"/>
    <property type="project" value="TreeGrafter"/>
</dbReference>
<evidence type="ECO:0000259" key="4">
    <source>
        <dbReference type="PROSITE" id="PS51077"/>
    </source>
</evidence>
<keyword evidence="6" id="KW-1185">Reference proteome</keyword>
<accession>A0A9W5Y9Z5</accession>
<evidence type="ECO:0000313" key="6">
    <source>
        <dbReference type="Proteomes" id="UP001144256"/>
    </source>
</evidence>
<dbReference type="Proteomes" id="UP001144256">
    <property type="component" value="Unassembled WGS sequence"/>
</dbReference>
<comment type="caution">
    <text evidence="5">The sequence shown here is derived from an EMBL/GenBank/DDBJ whole genome shotgun (WGS) entry which is preliminary data.</text>
</comment>
<dbReference type="GO" id="GO:0003677">
    <property type="term" value="F:DNA binding"/>
    <property type="evidence" value="ECO:0007669"/>
    <property type="project" value="UniProtKB-KW"/>
</dbReference>
<dbReference type="RefSeq" id="WP_281813707.1">
    <property type="nucleotide sequence ID" value="NZ_BRLB01000002.1"/>
</dbReference>
<keyword evidence="3" id="KW-0804">Transcription</keyword>
<protein>
    <recommendedName>
        <fullName evidence="4">HTH iclR-type domain-containing protein</fullName>
    </recommendedName>
</protein>
<reference evidence="5" key="1">
    <citation type="submission" date="2022-06" db="EMBL/GenBank/DDBJ databases">
        <title>Vallitalea longa sp. nov., an anaerobic bacterium isolated from marine sediment.</title>
        <authorList>
            <person name="Hirano S."/>
            <person name="Terahara T."/>
            <person name="Mori K."/>
            <person name="Hamada M."/>
            <person name="Matsumoto R."/>
            <person name="Kobayashi T."/>
        </authorList>
    </citation>
    <scope>NUCLEOTIDE SEQUENCE</scope>
    <source>
        <strain evidence="5">SH18-1</strain>
    </source>
</reference>
<evidence type="ECO:0000256" key="1">
    <source>
        <dbReference type="ARBA" id="ARBA00023015"/>
    </source>
</evidence>
<dbReference type="PROSITE" id="PS51077">
    <property type="entry name" value="HTH_ICLR"/>
    <property type="match status" value="1"/>
</dbReference>
<organism evidence="5 6">
    <name type="scientific">Vallitalea longa</name>
    <dbReference type="NCBI Taxonomy" id="2936439"/>
    <lineage>
        <taxon>Bacteria</taxon>
        <taxon>Bacillati</taxon>
        <taxon>Bacillota</taxon>
        <taxon>Clostridia</taxon>
        <taxon>Lachnospirales</taxon>
        <taxon>Vallitaleaceae</taxon>
        <taxon>Vallitalea</taxon>
    </lineage>
</organism>
<evidence type="ECO:0000313" key="5">
    <source>
        <dbReference type="EMBL" id="GKX28851.1"/>
    </source>
</evidence>
<dbReference type="InterPro" id="IPR029016">
    <property type="entry name" value="GAF-like_dom_sf"/>
</dbReference>
<keyword evidence="1" id="KW-0805">Transcription regulation</keyword>
<dbReference type="PANTHER" id="PTHR30136">
    <property type="entry name" value="HELIX-TURN-HELIX TRANSCRIPTIONAL REGULATOR, ICLR FAMILY"/>
    <property type="match status" value="1"/>
</dbReference>
<dbReference type="SUPFAM" id="SSF46785">
    <property type="entry name" value="Winged helix' DNA-binding domain"/>
    <property type="match status" value="1"/>
</dbReference>
<dbReference type="Gene3D" id="3.30.450.40">
    <property type="match status" value="1"/>
</dbReference>
<gene>
    <name evidence="5" type="ORF">SH1V18_13310</name>
</gene>
<dbReference type="PANTHER" id="PTHR30136:SF24">
    <property type="entry name" value="HTH-TYPE TRANSCRIPTIONAL REPRESSOR ALLR"/>
    <property type="match status" value="1"/>
</dbReference>
<name>A0A9W5Y9Z5_9FIRM</name>
<dbReference type="SMART" id="SM00346">
    <property type="entry name" value="HTH_ICLR"/>
    <property type="match status" value="1"/>
</dbReference>
<dbReference type="Pfam" id="PF01614">
    <property type="entry name" value="IclR_C"/>
    <property type="match status" value="1"/>
</dbReference>
<dbReference type="AlphaFoldDB" id="A0A9W5Y9Z5"/>
<proteinExistence type="predicted"/>